<keyword evidence="4 8" id="KW-0812">Transmembrane</keyword>
<dbReference type="EMBL" id="AMCV02000010">
    <property type="protein sequence ID" value="TDZ22556.1"/>
    <property type="molecule type" value="Genomic_DNA"/>
</dbReference>
<evidence type="ECO:0000256" key="7">
    <source>
        <dbReference type="SAM" id="MobiDB-lite"/>
    </source>
</evidence>
<evidence type="ECO:0000256" key="8">
    <source>
        <dbReference type="SAM" id="Phobius"/>
    </source>
</evidence>
<feature type="compositionally biased region" description="Basic and acidic residues" evidence="7">
    <location>
        <begin position="695"/>
        <end position="706"/>
    </location>
</feature>
<evidence type="ECO:0000313" key="10">
    <source>
        <dbReference type="EMBL" id="TDZ22556.1"/>
    </source>
</evidence>
<dbReference type="InterPro" id="IPR036259">
    <property type="entry name" value="MFS_trans_sf"/>
</dbReference>
<name>A0A484FXC4_COLOR</name>
<comment type="similarity">
    <text evidence="2">Belongs to the major facilitator superfamily.</text>
</comment>
<feature type="transmembrane region" description="Helical" evidence="8">
    <location>
        <begin position="132"/>
        <end position="148"/>
    </location>
</feature>
<dbReference type="SUPFAM" id="SSF103473">
    <property type="entry name" value="MFS general substrate transporter"/>
    <property type="match status" value="1"/>
</dbReference>
<protein>
    <submittedName>
        <fullName evidence="10">Bypass of stop codon protein 6</fullName>
    </submittedName>
</protein>
<feature type="region of interest" description="Disordered" evidence="7">
    <location>
        <begin position="1"/>
        <end position="26"/>
    </location>
</feature>
<dbReference type="Proteomes" id="UP000014480">
    <property type="component" value="Unassembled WGS sequence"/>
</dbReference>
<dbReference type="GO" id="GO:0022857">
    <property type="term" value="F:transmembrane transporter activity"/>
    <property type="evidence" value="ECO:0007669"/>
    <property type="project" value="InterPro"/>
</dbReference>
<keyword evidence="11" id="KW-1185">Reference proteome</keyword>
<feature type="region of interest" description="Disordered" evidence="7">
    <location>
        <begin position="681"/>
        <end position="749"/>
    </location>
</feature>
<gene>
    <name evidence="10" type="ORF">Cob_v004704</name>
</gene>
<proteinExistence type="inferred from homology"/>
<dbReference type="GO" id="GO:0012505">
    <property type="term" value="C:endomembrane system"/>
    <property type="evidence" value="ECO:0007669"/>
    <property type="project" value="UniProtKB-SubCell"/>
</dbReference>
<dbReference type="GO" id="GO:0016020">
    <property type="term" value="C:membrane"/>
    <property type="evidence" value="ECO:0007669"/>
    <property type="project" value="TreeGrafter"/>
</dbReference>
<dbReference type="FunFam" id="1.20.1250.20:FF:000308">
    <property type="entry name" value="MFS efflux transporter"/>
    <property type="match status" value="1"/>
</dbReference>
<evidence type="ECO:0000313" key="11">
    <source>
        <dbReference type="Proteomes" id="UP000014480"/>
    </source>
</evidence>
<feature type="transmembrane region" description="Helical" evidence="8">
    <location>
        <begin position="341"/>
        <end position="363"/>
    </location>
</feature>
<comment type="caution">
    <text evidence="10">The sequence shown here is derived from an EMBL/GenBank/DDBJ whole genome shotgun (WGS) entry which is preliminary data.</text>
</comment>
<organism evidence="10 11">
    <name type="scientific">Colletotrichum orbiculare (strain 104-T / ATCC 96160 / CBS 514.97 / LARS 414 / MAFF 240422)</name>
    <name type="common">Cucumber anthracnose fungus</name>
    <name type="synonym">Colletotrichum lagenarium</name>
    <dbReference type="NCBI Taxonomy" id="1213857"/>
    <lineage>
        <taxon>Eukaryota</taxon>
        <taxon>Fungi</taxon>
        <taxon>Dikarya</taxon>
        <taxon>Ascomycota</taxon>
        <taxon>Pezizomycotina</taxon>
        <taxon>Sordariomycetes</taxon>
        <taxon>Hypocreomycetidae</taxon>
        <taxon>Glomerellales</taxon>
        <taxon>Glomerellaceae</taxon>
        <taxon>Colletotrichum</taxon>
        <taxon>Colletotrichum orbiculare species complex</taxon>
    </lineage>
</organism>
<feature type="transmembrane region" description="Helical" evidence="8">
    <location>
        <begin position="317"/>
        <end position="335"/>
    </location>
</feature>
<sequence>MQEAAEHLLPTVQADEKDDGDDDDYSQAEEPVLEVWNGTRTTAFRYFATLYSFTVMGMNDGAIGALLPYIETFYDISYTVVSLLFLAPFVGYIIAALTNNIIHHKLGQRGIAIIGPICRAVGFLSLSLHPSYALLPFALAVAGYGNGLEDSGWNAWIGNMRNSNELLGFLHGAYGLGATLGPLIASAMVTKAGMEWYTFYHVMTSLTVLALFLTSTAFWGATGKEHREKHPSSTGSGHHASTAAVAKRPMTWLLSLYLLAYVGVEVALGGWIVTFMLRVRHAEPFLAGITTVLFWLGLTLGRLILGFVTGRVGEKRAIAIYLLLSMALQLLYWLVPNFVASIVFVTFLGFFLGPLFPAAIVAVAKLLPSDNHVSVIGFAAAFGGAGSAIIPFGIGAIASSSGVWVLQPIALAVLVVLLGLWICFPGGYRKGGLEEARRRHEPVGNDLRAVVRWLERLRIWEYAILEPGMNFLRLTTTAPVFSMGNGHEPHLIEDDDYGIDELPGLGDEAMPATLHAASLGPLYPTLQANESNYIRLHRIMNKLSLTCHEAKAVAARLKAQPGGLMLDNGHVVSLAESNDVVCLEYLEPETFTKGCRVSLDIRLPELANVRRVAVRYCHSWESKNNFRQCFRCGRVHHGDRKTAYPLHLYEFLARYFPRLEEFYFIDYHLRRREEVDVDFDDTRKAASKTPNAKQAGRDRPGEESEAKSQGQAQRVARTKSHHGPGAEGVTIPPKGSAPTRPRNKSLVAHKSAENLYTRYRSDGKVFFEFDRNDWHIRSRVFETLSWVRDRFNQYAKGSKLSSHKDPGKVKFGVLACDFSNDEKDRPLTPSAVKRTWHRIREPRRTPPKGYKETTTPQKTIPRGRDHKSPPSYLKDSVHSIVSMYSRHESQLADAREGSRSQAD</sequence>
<feature type="transmembrane region" description="Helical" evidence="8">
    <location>
        <begin position="50"/>
        <end position="70"/>
    </location>
</feature>
<dbReference type="Pfam" id="PF07690">
    <property type="entry name" value="MFS_1"/>
    <property type="match status" value="1"/>
</dbReference>
<dbReference type="Gene3D" id="1.20.1250.20">
    <property type="entry name" value="MFS general substrate transporter like domains"/>
    <property type="match status" value="2"/>
</dbReference>
<evidence type="ECO:0000256" key="4">
    <source>
        <dbReference type="ARBA" id="ARBA00022692"/>
    </source>
</evidence>
<dbReference type="FunFam" id="1.20.1250.20:FF:000286">
    <property type="entry name" value="MFS efflux transporter"/>
    <property type="match status" value="1"/>
</dbReference>
<comment type="subcellular location">
    <subcellularLocation>
        <location evidence="1">Endomembrane system</location>
        <topology evidence="1">Multi-pass membrane protein</topology>
    </subcellularLocation>
</comment>
<feature type="domain" description="Major facilitator superfamily (MFS) profile" evidence="9">
    <location>
        <begin position="45"/>
        <end position="428"/>
    </location>
</feature>
<feature type="transmembrane region" description="Helical" evidence="8">
    <location>
        <begin position="256"/>
        <end position="279"/>
    </location>
</feature>
<dbReference type="InterPro" id="IPR051788">
    <property type="entry name" value="MFS_Transporter"/>
</dbReference>
<feature type="transmembrane region" description="Helical" evidence="8">
    <location>
        <begin position="169"/>
        <end position="190"/>
    </location>
</feature>
<evidence type="ECO:0000256" key="5">
    <source>
        <dbReference type="ARBA" id="ARBA00022989"/>
    </source>
</evidence>
<dbReference type="AlphaFoldDB" id="A0A484FXC4"/>
<evidence type="ECO:0000256" key="6">
    <source>
        <dbReference type="ARBA" id="ARBA00023136"/>
    </source>
</evidence>
<keyword evidence="3" id="KW-0813">Transport</keyword>
<dbReference type="PANTHER" id="PTHR23514:SF3">
    <property type="entry name" value="BYPASS OF STOP CODON PROTEIN 6"/>
    <property type="match status" value="1"/>
</dbReference>
<dbReference type="PROSITE" id="PS50850">
    <property type="entry name" value="MFS"/>
    <property type="match status" value="1"/>
</dbReference>
<keyword evidence="6 8" id="KW-0472">Membrane</keyword>
<dbReference type="InterPro" id="IPR020846">
    <property type="entry name" value="MFS_dom"/>
</dbReference>
<dbReference type="InterPro" id="IPR011701">
    <property type="entry name" value="MFS"/>
</dbReference>
<feature type="transmembrane region" description="Helical" evidence="8">
    <location>
        <begin position="404"/>
        <end position="428"/>
    </location>
</feature>
<keyword evidence="5 8" id="KW-1133">Transmembrane helix</keyword>
<evidence type="ECO:0000259" key="9">
    <source>
        <dbReference type="PROSITE" id="PS50850"/>
    </source>
</evidence>
<feature type="transmembrane region" description="Helical" evidence="8">
    <location>
        <begin position="285"/>
        <end position="305"/>
    </location>
</feature>
<evidence type="ECO:0000256" key="2">
    <source>
        <dbReference type="ARBA" id="ARBA00008335"/>
    </source>
</evidence>
<feature type="compositionally biased region" description="Acidic residues" evidence="7">
    <location>
        <begin position="16"/>
        <end position="26"/>
    </location>
</feature>
<evidence type="ECO:0000256" key="1">
    <source>
        <dbReference type="ARBA" id="ARBA00004127"/>
    </source>
</evidence>
<feature type="transmembrane region" description="Helical" evidence="8">
    <location>
        <begin position="375"/>
        <end position="398"/>
    </location>
</feature>
<feature type="compositionally biased region" description="Basic and acidic residues" evidence="7">
    <location>
        <begin position="885"/>
        <end position="903"/>
    </location>
</feature>
<dbReference type="OrthoDB" id="413079at2759"/>
<dbReference type="PANTHER" id="PTHR23514">
    <property type="entry name" value="BYPASS OF STOP CODON PROTEIN 6"/>
    <property type="match status" value="1"/>
</dbReference>
<feature type="region of interest" description="Disordered" evidence="7">
    <location>
        <begin position="836"/>
        <end position="903"/>
    </location>
</feature>
<reference evidence="11" key="1">
    <citation type="journal article" date="2013" name="New Phytol.">
        <title>Comparative genomic and transcriptomic analyses reveal the hemibiotrophic stage shift of Colletotrichum fungi.</title>
        <authorList>
            <person name="Gan P."/>
            <person name="Ikeda K."/>
            <person name="Irieda H."/>
            <person name="Narusaka M."/>
            <person name="O'Connell R.J."/>
            <person name="Narusaka Y."/>
            <person name="Takano Y."/>
            <person name="Kubo Y."/>
            <person name="Shirasu K."/>
        </authorList>
    </citation>
    <scope>NUCLEOTIDE SEQUENCE [LARGE SCALE GENOMIC DNA]</scope>
    <source>
        <strain evidence="11">104-T / ATCC 96160 / CBS 514.97 / LARS 414 / MAFF 240422</strain>
    </source>
</reference>
<evidence type="ECO:0000256" key="3">
    <source>
        <dbReference type="ARBA" id="ARBA00022448"/>
    </source>
</evidence>
<accession>A0A484FXC4</accession>
<feature type="transmembrane region" description="Helical" evidence="8">
    <location>
        <begin position="76"/>
        <end position="98"/>
    </location>
</feature>
<reference evidence="11" key="2">
    <citation type="journal article" date="2019" name="Mol. Plant Microbe Interact.">
        <title>Genome sequence resources for four phytopathogenic fungi from the Colletotrichum orbiculare species complex.</title>
        <authorList>
            <person name="Gan P."/>
            <person name="Tsushima A."/>
            <person name="Narusaka M."/>
            <person name="Narusaka Y."/>
            <person name="Takano Y."/>
            <person name="Kubo Y."/>
            <person name="Shirasu K."/>
        </authorList>
    </citation>
    <scope>GENOME REANNOTATION</scope>
    <source>
        <strain evidence="11">104-T / ATCC 96160 / CBS 514.97 / LARS 414 / MAFF 240422</strain>
    </source>
</reference>
<feature type="transmembrane region" description="Helical" evidence="8">
    <location>
        <begin position="196"/>
        <end position="219"/>
    </location>
</feature>